<dbReference type="AlphaFoldDB" id="A0A642V694"/>
<name>A0A642V694_9ASCO</name>
<comment type="caution">
    <text evidence="7">The sequence shown here is derived from an EMBL/GenBank/DDBJ whole genome shotgun (WGS) entry which is preliminary data.</text>
</comment>
<dbReference type="GO" id="GO:0005886">
    <property type="term" value="C:plasma membrane"/>
    <property type="evidence" value="ECO:0007669"/>
    <property type="project" value="TreeGrafter"/>
</dbReference>
<feature type="transmembrane region" description="Helical" evidence="5">
    <location>
        <begin position="62"/>
        <end position="87"/>
    </location>
</feature>
<comment type="subcellular location">
    <subcellularLocation>
        <location evidence="1">Membrane</location>
        <topology evidence="1">Multi-pass membrane protein</topology>
    </subcellularLocation>
</comment>
<feature type="transmembrane region" description="Helical" evidence="5">
    <location>
        <begin position="99"/>
        <end position="119"/>
    </location>
</feature>
<feature type="transmembrane region" description="Helical" evidence="5">
    <location>
        <begin position="188"/>
        <end position="207"/>
    </location>
</feature>
<evidence type="ECO:0000256" key="2">
    <source>
        <dbReference type="ARBA" id="ARBA00022692"/>
    </source>
</evidence>
<feature type="transmembrane region" description="Helical" evidence="5">
    <location>
        <begin position="456"/>
        <end position="480"/>
    </location>
</feature>
<feature type="domain" description="Major facilitator superfamily (MFS) profile" evidence="6">
    <location>
        <begin position="61"/>
        <end position="474"/>
    </location>
</feature>
<dbReference type="Pfam" id="PF07690">
    <property type="entry name" value="MFS_1"/>
    <property type="match status" value="1"/>
</dbReference>
<dbReference type="Proteomes" id="UP000761534">
    <property type="component" value="Unassembled WGS sequence"/>
</dbReference>
<dbReference type="SUPFAM" id="SSF103473">
    <property type="entry name" value="MFS general substrate transporter"/>
    <property type="match status" value="1"/>
</dbReference>
<keyword evidence="8" id="KW-1185">Reference proteome</keyword>
<dbReference type="InterPro" id="IPR011701">
    <property type="entry name" value="MFS"/>
</dbReference>
<evidence type="ECO:0000256" key="5">
    <source>
        <dbReference type="SAM" id="Phobius"/>
    </source>
</evidence>
<evidence type="ECO:0000313" key="7">
    <source>
        <dbReference type="EMBL" id="KAA8914127.1"/>
    </source>
</evidence>
<feature type="transmembrane region" description="Helical" evidence="5">
    <location>
        <begin position="386"/>
        <end position="406"/>
    </location>
</feature>
<dbReference type="InterPro" id="IPR020846">
    <property type="entry name" value="MFS_dom"/>
</dbReference>
<protein>
    <recommendedName>
        <fullName evidence="6">Major facilitator superfamily (MFS) profile domain-containing protein</fullName>
    </recommendedName>
</protein>
<dbReference type="PANTHER" id="PTHR23502:SF2">
    <property type="entry name" value="TRANSPORTER, PUTATIVE (AFU_ORTHOLOGUE AFUA_2G08910)-RELATED"/>
    <property type="match status" value="1"/>
</dbReference>
<accession>A0A642V694</accession>
<feature type="transmembrane region" description="Helical" evidence="5">
    <location>
        <begin position="427"/>
        <end position="444"/>
    </location>
</feature>
<feature type="transmembrane region" description="Helical" evidence="5">
    <location>
        <begin position="126"/>
        <end position="144"/>
    </location>
</feature>
<dbReference type="EMBL" id="SWFS01000209">
    <property type="protein sequence ID" value="KAA8914127.1"/>
    <property type="molecule type" value="Genomic_DNA"/>
</dbReference>
<keyword evidence="4 5" id="KW-0472">Membrane</keyword>
<dbReference type="GO" id="GO:0022857">
    <property type="term" value="F:transmembrane transporter activity"/>
    <property type="evidence" value="ECO:0007669"/>
    <property type="project" value="InterPro"/>
</dbReference>
<sequence length="485" mass="53572">MGQHKMAGKDVEKGVIVEEVAPRPADNDYVLKRHGTLDLDPMPTNSPKDPLNWSEWKKSYHLLLIGFGAMSCTFIAGGIIACFEPLAAEYNTSIPQASYFTSVQILLLGTGTFIFFPLMNKFGRRPVLSICILMTGVCNLAAGFCKSYGQQMATRVLCAIFLSPYTCVGGVVVAELYFASQRGSRNGVWALMLTLGPSLGPFVMGFVENNVGLHWVFWVFTIMNFVNFGCWLFADETLYLRGEDWGKETKILGFITKTPYDISFWTFVRPLQRVADYRVLVTSITYGLVFGFGYIAPTVEMPQVYVQLFGFNAQEMGIQFVAVIIGSLIGELLSGFLSDKWMQYCIKRRGGIKVIEDRLWVAYPGYVLSIIGLIIWGVTLQDAKPMQWIVTPSVGVAFCAAGLQIVTSPSITYTVDTDYSRAVESGLVVSLIRQIICFIGPFFFPDMFENLSLAGGTGLLAGIIFIAGLVPTIAIHLIGLRKVSK</sequence>
<dbReference type="InterPro" id="IPR036259">
    <property type="entry name" value="MFS_trans_sf"/>
</dbReference>
<dbReference type="OrthoDB" id="5215911at2759"/>
<evidence type="ECO:0000256" key="3">
    <source>
        <dbReference type="ARBA" id="ARBA00022989"/>
    </source>
</evidence>
<dbReference type="PANTHER" id="PTHR23502">
    <property type="entry name" value="MAJOR FACILITATOR SUPERFAMILY"/>
    <property type="match status" value="1"/>
</dbReference>
<feature type="transmembrane region" description="Helical" evidence="5">
    <location>
        <begin position="277"/>
        <end position="296"/>
    </location>
</feature>
<proteinExistence type="predicted"/>
<evidence type="ECO:0000259" key="6">
    <source>
        <dbReference type="PROSITE" id="PS50850"/>
    </source>
</evidence>
<evidence type="ECO:0000313" key="8">
    <source>
        <dbReference type="Proteomes" id="UP000761534"/>
    </source>
</evidence>
<feature type="transmembrane region" description="Helical" evidence="5">
    <location>
        <begin position="213"/>
        <end position="234"/>
    </location>
</feature>
<dbReference type="PROSITE" id="PS50850">
    <property type="entry name" value="MFS"/>
    <property type="match status" value="1"/>
</dbReference>
<gene>
    <name evidence="7" type="ORF">TRICI_003024</name>
</gene>
<feature type="transmembrane region" description="Helical" evidence="5">
    <location>
        <begin position="359"/>
        <end position="380"/>
    </location>
</feature>
<feature type="transmembrane region" description="Helical" evidence="5">
    <location>
        <begin position="156"/>
        <end position="176"/>
    </location>
</feature>
<evidence type="ECO:0000256" key="1">
    <source>
        <dbReference type="ARBA" id="ARBA00004141"/>
    </source>
</evidence>
<feature type="transmembrane region" description="Helical" evidence="5">
    <location>
        <begin position="316"/>
        <end position="338"/>
    </location>
</feature>
<dbReference type="Gene3D" id="1.20.1250.20">
    <property type="entry name" value="MFS general substrate transporter like domains"/>
    <property type="match status" value="1"/>
</dbReference>
<keyword evidence="2 5" id="KW-0812">Transmembrane</keyword>
<organism evidence="7 8">
    <name type="scientific">Trichomonascus ciferrii</name>
    <dbReference type="NCBI Taxonomy" id="44093"/>
    <lineage>
        <taxon>Eukaryota</taxon>
        <taxon>Fungi</taxon>
        <taxon>Dikarya</taxon>
        <taxon>Ascomycota</taxon>
        <taxon>Saccharomycotina</taxon>
        <taxon>Dipodascomycetes</taxon>
        <taxon>Dipodascales</taxon>
        <taxon>Trichomonascaceae</taxon>
        <taxon>Trichomonascus</taxon>
        <taxon>Trichomonascus ciferrii complex</taxon>
    </lineage>
</organism>
<reference evidence="7" key="1">
    <citation type="journal article" date="2019" name="G3 (Bethesda)">
        <title>Genome Assemblies of Two Rare Opportunistic Yeast Pathogens: Diutina rugosa (syn. Candida rugosa) and Trichomonascus ciferrii (syn. Candida ciferrii).</title>
        <authorList>
            <person name="Mixao V."/>
            <person name="Saus E."/>
            <person name="Hansen A.P."/>
            <person name="Lass-Florl C."/>
            <person name="Gabaldon T."/>
        </authorList>
    </citation>
    <scope>NUCLEOTIDE SEQUENCE</scope>
    <source>
        <strain evidence="7">CBS 4856</strain>
    </source>
</reference>
<dbReference type="VEuPathDB" id="FungiDB:TRICI_003024"/>
<keyword evidence="3 5" id="KW-1133">Transmembrane helix</keyword>
<evidence type="ECO:0000256" key="4">
    <source>
        <dbReference type="ARBA" id="ARBA00023136"/>
    </source>
</evidence>